<dbReference type="AlphaFoldDB" id="A0A8S9XNQ4"/>
<comment type="caution">
    <text evidence="1">The sequence shown here is derived from an EMBL/GenBank/DDBJ whole genome shotgun (WGS) entry which is preliminary data.</text>
</comment>
<gene>
    <name evidence="1" type="ORF">GE061_013689</name>
</gene>
<organism evidence="1 2">
    <name type="scientific">Apolygus lucorum</name>
    <name type="common">Small green plant bug</name>
    <name type="synonym">Lygocoris lucorum</name>
    <dbReference type="NCBI Taxonomy" id="248454"/>
    <lineage>
        <taxon>Eukaryota</taxon>
        <taxon>Metazoa</taxon>
        <taxon>Ecdysozoa</taxon>
        <taxon>Arthropoda</taxon>
        <taxon>Hexapoda</taxon>
        <taxon>Insecta</taxon>
        <taxon>Pterygota</taxon>
        <taxon>Neoptera</taxon>
        <taxon>Paraneoptera</taxon>
        <taxon>Hemiptera</taxon>
        <taxon>Heteroptera</taxon>
        <taxon>Panheteroptera</taxon>
        <taxon>Cimicomorpha</taxon>
        <taxon>Miridae</taxon>
        <taxon>Mirini</taxon>
        <taxon>Apolygus</taxon>
    </lineage>
</organism>
<dbReference type="EMBL" id="WIXP02000005">
    <property type="protein sequence ID" value="KAF6210583.1"/>
    <property type="molecule type" value="Genomic_DNA"/>
</dbReference>
<accession>A0A8S9XNQ4</accession>
<sequence>MTAVLWKNWRLQRKNCLKKQTRERESTVDTQSEENRLKKLFWVINTSKHEHKSSIQRQLKVYDVGKSRAIKMSMFSLSPIMCTKHNKNQIDDR</sequence>
<keyword evidence="2" id="KW-1185">Reference proteome</keyword>
<proteinExistence type="predicted"/>
<protein>
    <submittedName>
        <fullName evidence="1">Uncharacterized protein</fullName>
    </submittedName>
</protein>
<dbReference type="Proteomes" id="UP000466442">
    <property type="component" value="Linkage Group LG5"/>
</dbReference>
<evidence type="ECO:0000313" key="2">
    <source>
        <dbReference type="Proteomes" id="UP000466442"/>
    </source>
</evidence>
<name>A0A8S9XNQ4_APOLU</name>
<reference evidence="1" key="1">
    <citation type="journal article" date="2021" name="Mol. Ecol. Resour.">
        <title>Apolygus lucorum genome provides insights into omnivorousness and mesophyll feeding.</title>
        <authorList>
            <person name="Liu Y."/>
            <person name="Liu H."/>
            <person name="Wang H."/>
            <person name="Huang T."/>
            <person name="Liu B."/>
            <person name="Yang B."/>
            <person name="Yin L."/>
            <person name="Li B."/>
            <person name="Zhang Y."/>
            <person name="Zhang S."/>
            <person name="Jiang F."/>
            <person name="Zhang X."/>
            <person name="Ren Y."/>
            <person name="Wang B."/>
            <person name="Wang S."/>
            <person name="Lu Y."/>
            <person name="Wu K."/>
            <person name="Fan W."/>
            <person name="Wang G."/>
        </authorList>
    </citation>
    <scope>NUCLEOTIDE SEQUENCE</scope>
    <source>
        <strain evidence="1">12Hb</strain>
    </source>
</reference>
<evidence type="ECO:0000313" key="1">
    <source>
        <dbReference type="EMBL" id="KAF6210583.1"/>
    </source>
</evidence>